<organism evidence="1 2">
    <name type="scientific">Coniosporium uncinatum</name>
    <dbReference type="NCBI Taxonomy" id="93489"/>
    <lineage>
        <taxon>Eukaryota</taxon>
        <taxon>Fungi</taxon>
        <taxon>Dikarya</taxon>
        <taxon>Ascomycota</taxon>
        <taxon>Pezizomycotina</taxon>
        <taxon>Dothideomycetes</taxon>
        <taxon>Dothideomycetes incertae sedis</taxon>
        <taxon>Coniosporium</taxon>
    </lineage>
</organism>
<sequence length="349" mass="38654">MALTTAAAVAGGVTAAAAYLDAKYHISKDLAVITRLKRAEWDYNKQANRVSIWYTFAESCAQHRNERAIWSRQGSWTFGEMHDQAVRYAQWLLDQGIKPGELVAMYMKNSPEFVILWFAMLCVGAAPAFINWNLESNALLHCLGVAETKLIIVDDDPAFLRRINASKEGIEAKGTNIVVLDEALKQEVTARKAVVPGDELRSGVTGAFPYCLIYTSGTTGLPKGCAFTTSRVRLLGSKFGSFFDCIPGQDCWYNSMPLYHGTGAITASQALLCGIGIALAPKFSVSNFWTDIHDSNSTWTIYVGETARYLLNAPPHPLERAHRMRGAYGNGLRPDVWKKFQTRFNIPEI</sequence>
<accession>A0ACC3D3G1</accession>
<dbReference type="Proteomes" id="UP001186974">
    <property type="component" value="Unassembled WGS sequence"/>
</dbReference>
<dbReference type="EMBL" id="JAWDJW010007953">
    <property type="protein sequence ID" value="KAK3061272.1"/>
    <property type="molecule type" value="Genomic_DNA"/>
</dbReference>
<protein>
    <submittedName>
        <fullName evidence="1">Uncharacterized protein</fullName>
    </submittedName>
</protein>
<comment type="caution">
    <text evidence="1">The sequence shown here is derived from an EMBL/GenBank/DDBJ whole genome shotgun (WGS) entry which is preliminary data.</text>
</comment>
<evidence type="ECO:0000313" key="2">
    <source>
        <dbReference type="Proteomes" id="UP001186974"/>
    </source>
</evidence>
<feature type="non-terminal residue" evidence="1">
    <location>
        <position position="349"/>
    </location>
</feature>
<proteinExistence type="predicted"/>
<evidence type="ECO:0000313" key="1">
    <source>
        <dbReference type="EMBL" id="KAK3061272.1"/>
    </source>
</evidence>
<keyword evidence="2" id="KW-1185">Reference proteome</keyword>
<name>A0ACC3D3G1_9PEZI</name>
<gene>
    <name evidence="1" type="ORF">LTS18_006640</name>
</gene>
<reference evidence="1" key="1">
    <citation type="submission" date="2024-09" db="EMBL/GenBank/DDBJ databases">
        <title>Black Yeasts Isolated from many extreme environments.</title>
        <authorList>
            <person name="Coleine C."/>
            <person name="Stajich J.E."/>
            <person name="Selbmann L."/>
        </authorList>
    </citation>
    <scope>NUCLEOTIDE SEQUENCE</scope>
    <source>
        <strain evidence="1">CCFEE 5737</strain>
    </source>
</reference>